<feature type="domain" description="Transposase IS200-like" evidence="1">
    <location>
        <begin position="1"/>
        <end position="137"/>
    </location>
</feature>
<evidence type="ECO:0000313" key="2">
    <source>
        <dbReference type="EMBL" id="KKT57418.1"/>
    </source>
</evidence>
<sequence>MIGEFYHIYNRGTDKRIVFNNDYDFKRFLQSMKEFNSLEPIGSIYENSFDKPRLGRQTSKLVNIICYCLNPNHYHMILEPKTDGGLSEFMKRLNGGYTKYFNNKYKRSGVLFQGKFKSSHIDSNEYLLHASVYVNLNNRAHRLKEGGAYSSWEEFISSSEENLCNKNIILKQFKNKKEYKTFGEESLKNILQRKELLKELEVLLSLEN</sequence>
<name>A0A0G1IF32_9BACT</name>
<dbReference type="InterPro" id="IPR036515">
    <property type="entry name" value="Transposase_17_sf"/>
</dbReference>
<dbReference type="Gene3D" id="3.30.70.1290">
    <property type="entry name" value="Transposase IS200-like"/>
    <property type="match status" value="1"/>
</dbReference>
<protein>
    <submittedName>
        <fullName evidence="2">Transposase</fullName>
    </submittedName>
</protein>
<gene>
    <name evidence="2" type="ORF">UW49_C0004G0033</name>
</gene>
<organism evidence="2 3">
    <name type="scientific">Candidatus Giovannonibacteria bacterium GW2011_GWB1_44_23</name>
    <dbReference type="NCBI Taxonomy" id="1618652"/>
    <lineage>
        <taxon>Bacteria</taxon>
        <taxon>Candidatus Giovannoniibacteriota</taxon>
    </lineage>
</organism>
<reference evidence="2 3" key="1">
    <citation type="journal article" date="2015" name="Nature">
        <title>rRNA introns, odd ribosomes, and small enigmatic genomes across a large radiation of phyla.</title>
        <authorList>
            <person name="Brown C.T."/>
            <person name="Hug L.A."/>
            <person name="Thomas B.C."/>
            <person name="Sharon I."/>
            <person name="Castelle C.J."/>
            <person name="Singh A."/>
            <person name="Wilkins M.J."/>
            <person name="Williams K.H."/>
            <person name="Banfield J.F."/>
        </authorList>
    </citation>
    <scope>NUCLEOTIDE SEQUENCE [LARGE SCALE GENOMIC DNA]</scope>
</reference>
<dbReference type="EMBL" id="LCIN01000004">
    <property type="protein sequence ID" value="KKT57418.1"/>
    <property type="molecule type" value="Genomic_DNA"/>
</dbReference>
<dbReference type="PANTHER" id="PTHR34322:SF2">
    <property type="entry name" value="TRANSPOSASE IS200-LIKE DOMAIN-CONTAINING PROTEIN"/>
    <property type="match status" value="1"/>
</dbReference>
<accession>A0A0G1IF32</accession>
<dbReference type="AlphaFoldDB" id="A0A0G1IF32"/>
<dbReference type="GO" id="GO:0006313">
    <property type="term" value="P:DNA transposition"/>
    <property type="evidence" value="ECO:0007669"/>
    <property type="project" value="InterPro"/>
</dbReference>
<dbReference type="InterPro" id="IPR002686">
    <property type="entry name" value="Transposase_17"/>
</dbReference>
<dbReference type="GO" id="GO:0004803">
    <property type="term" value="F:transposase activity"/>
    <property type="evidence" value="ECO:0007669"/>
    <property type="project" value="InterPro"/>
</dbReference>
<evidence type="ECO:0000313" key="3">
    <source>
        <dbReference type="Proteomes" id="UP000033977"/>
    </source>
</evidence>
<comment type="caution">
    <text evidence="2">The sequence shown here is derived from an EMBL/GenBank/DDBJ whole genome shotgun (WGS) entry which is preliminary data.</text>
</comment>
<dbReference type="GO" id="GO:0003677">
    <property type="term" value="F:DNA binding"/>
    <property type="evidence" value="ECO:0007669"/>
    <property type="project" value="InterPro"/>
</dbReference>
<dbReference type="PANTHER" id="PTHR34322">
    <property type="entry name" value="TRANSPOSASE, Y1_TNP DOMAIN-CONTAINING"/>
    <property type="match status" value="1"/>
</dbReference>
<evidence type="ECO:0000259" key="1">
    <source>
        <dbReference type="SMART" id="SM01321"/>
    </source>
</evidence>
<proteinExistence type="predicted"/>
<dbReference type="Pfam" id="PF01797">
    <property type="entry name" value="Y1_Tnp"/>
    <property type="match status" value="1"/>
</dbReference>
<dbReference type="Proteomes" id="UP000033977">
    <property type="component" value="Unassembled WGS sequence"/>
</dbReference>
<dbReference type="SUPFAM" id="SSF143422">
    <property type="entry name" value="Transposase IS200-like"/>
    <property type="match status" value="1"/>
</dbReference>
<dbReference type="SMART" id="SM01321">
    <property type="entry name" value="Y1_Tnp"/>
    <property type="match status" value="1"/>
</dbReference>